<dbReference type="Pfam" id="PF03358">
    <property type="entry name" value="FMN_red"/>
    <property type="match status" value="1"/>
</dbReference>
<keyword evidence="3" id="KW-0285">Flavoprotein</keyword>
<comment type="similarity">
    <text evidence="5">Belongs to the SsuE family. Isf subfamily.</text>
</comment>
<dbReference type="EMBL" id="CP017686">
    <property type="protein sequence ID" value="AYQ54756.1"/>
    <property type="molecule type" value="Genomic_DNA"/>
</dbReference>
<keyword evidence="4" id="KW-0288">FMN</keyword>
<accession>A0A3G3IFW3</accession>
<evidence type="ECO:0000256" key="5">
    <source>
        <dbReference type="ARBA" id="ARBA00038292"/>
    </source>
</evidence>
<comment type="cofactor">
    <cofactor evidence="2">
        <name>[4Fe-4S] cluster</name>
        <dbReference type="ChEBI" id="CHEBI:49883"/>
    </cofactor>
</comment>
<feature type="domain" description="NADPH-dependent FMN reductase-like" evidence="6">
    <location>
        <begin position="4"/>
        <end position="120"/>
    </location>
</feature>
<evidence type="ECO:0000256" key="4">
    <source>
        <dbReference type="ARBA" id="ARBA00022643"/>
    </source>
</evidence>
<dbReference type="InterPro" id="IPR005025">
    <property type="entry name" value="FMN_Rdtase-like_dom"/>
</dbReference>
<dbReference type="RefSeq" id="WP_015504480.1">
    <property type="nucleotide sequence ID" value="NZ_CAYARO010000009.1"/>
</dbReference>
<sequence>MAKKILIISTSLRKDSNSEILAHEFEKGAKEAGNEVEFVSLKGKRIAFCNGCGMCQKTGRCNIRDDANAIVDKMARSEVIVWAAPIYYYEMPGQMKTLIDRANCLFCTENAIRETYVLMTCSDESQTAVDGPLKGVSGWVRCLQGVELKGHVCATSTTEPNTVLESPAFMQAYNLGKSIE</sequence>
<name>A0A3G3IFW3_9ARCH</name>
<reference evidence="7 8" key="1">
    <citation type="submission" date="2016-10" db="EMBL/GenBank/DDBJ databases">
        <title>Complete genome of the TMA-utilizing, human hosted archaeon Methanomethylophilus alvus Gen. nov, sp. nov., strain Mx-05, derived from a pure culture.</title>
        <authorList>
            <person name="Brugere J.-F."/>
            <person name="Ben Hania W."/>
            <person name="Chaudhary P.P."/>
            <person name="Gaci N."/>
            <person name="Borrel G."/>
            <person name="Cao Van Tuat L."/>
            <person name="Fardeau M.-L."/>
            <person name="Harris H.M.B."/>
            <person name="O'Toole P.W."/>
            <person name="Ollivier B."/>
        </authorList>
    </citation>
    <scope>NUCLEOTIDE SEQUENCE [LARGE SCALE GENOMIC DNA]</scope>
    <source>
        <strain evidence="7 8">Mx-05</strain>
    </source>
</reference>
<proteinExistence type="inferred from homology"/>
<protein>
    <submittedName>
        <fullName evidence="7">NADPH-dependent FMN reductase</fullName>
    </submittedName>
</protein>
<dbReference type="InterPro" id="IPR051796">
    <property type="entry name" value="ISF_SsuE-like"/>
</dbReference>
<comment type="cofactor">
    <cofactor evidence="1">
        <name>FMN</name>
        <dbReference type="ChEBI" id="CHEBI:58210"/>
    </cofactor>
</comment>
<dbReference type="GeneID" id="41321383"/>
<evidence type="ECO:0000313" key="7">
    <source>
        <dbReference type="EMBL" id="AYQ54756.1"/>
    </source>
</evidence>
<dbReference type="PANTHER" id="PTHR43278">
    <property type="entry name" value="NAD(P)H-DEPENDENT FMN-CONTAINING OXIDOREDUCTASE YWQN-RELATED"/>
    <property type="match status" value="1"/>
</dbReference>
<dbReference type="AlphaFoldDB" id="A0A3G3IFW3"/>
<evidence type="ECO:0000256" key="1">
    <source>
        <dbReference type="ARBA" id="ARBA00001917"/>
    </source>
</evidence>
<dbReference type="Proteomes" id="UP000273278">
    <property type="component" value="Chromosome"/>
</dbReference>
<dbReference type="PANTHER" id="PTHR43278:SF2">
    <property type="entry name" value="IRON-SULFUR FLAVOPROTEIN"/>
    <property type="match status" value="1"/>
</dbReference>
<organism evidence="7 8">
    <name type="scientific">Methanomethylophilus alvi</name>
    <dbReference type="NCBI Taxonomy" id="1291540"/>
    <lineage>
        <taxon>Archaea</taxon>
        <taxon>Methanobacteriati</taxon>
        <taxon>Thermoplasmatota</taxon>
        <taxon>Thermoplasmata</taxon>
        <taxon>Methanomassiliicoccales</taxon>
        <taxon>Methanomethylophilaceae</taxon>
        <taxon>Methanomethylophilus</taxon>
    </lineage>
</organism>
<dbReference type="OMA" id="KCVQKDD"/>
<dbReference type="Gene3D" id="3.40.50.360">
    <property type="match status" value="1"/>
</dbReference>
<evidence type="ECO:0000313" key="8">
    <source>
        <dbReference type="Proteomes" id="UP000273278"/>
    </source>
</evidence>
<dbReference type="SUPFAM" id="SSF52218">
    <property type="entry name" value="Flavoproteins"/>
    <property type="match status" value="1"/>
</dbReference>
<dbReference type="GO" id="GO:0016491">
    <property type="term" value="F:oxidoreductase activity"/>
    <property type="evidence" value="ECO:0007669"/>
    <property type="project" value="InterPro"/>
</dbReference>
<gene>
    <name evidence="7" type="ORF">BKD89_02905</name>
</gene>
<evidence type="ECO:0000256" key="3">
    <source>
        <dbReference type="ARBA" id="ARBA00022630"/>
    </source>
</evidence>
<dbReference type="InterPro" id="IPR029039">
    <property type="entry name" value="Flavoprotein-like_sf"/>
</dbReference>
<evidence type="ECO:0000256" key="2">
    <source>
        <dbReference type="ARBA" id="ARBA00001966"/>
    </source>
</evidence>
<evidence type="ECO:0000259" key="6">
    <source>
        <dbReference type="Pfam" id="PF03358"/>
    </source>
</evidence>